<evidence type="ECO:0000313" key="2">
    <source>
        <dbReference type="Proteomes" id="UP001652600"/>
    </source>
</evidence>
<dbReference type="Gramene" id="MELO3C023979.2.1">
    <property type="protein sequence ID" value="MELO3C023979.2.1"/>
    <property type="gene ID" value="MELO3C023979.2"/>
</dbReference>
<keyword evidence="2" id="KW-1185">Reference proteome</keyword>
<dbReference type="GeneID" id="103500315"/>
<dbReference type="RefSeq" id="XP_008461800.2">
    <property type="nucleotide sequence ID" value="XM_008463578.3"/>
</dbReference>
<dbReference type="AlphaFoldDB" id="A0A1S3CFF4"/>
<dbReference type="PANTHER" id="PTHR34190">
    <property type="entry name" value="EXPRESSED PROTEIN"/>
    <property type="match status" value="1"/>
</dbReference>
<dbReference type="KEGG" id="cmo:103500315"/>
<sequence>MAVAEEPILSRLDRLDNMLRRLEEIKGCAKSPKSSCASTPSSGTLTSDYHTSSVDLSPKSLEKHCRPINHVVRVAELKGSLVERMDNLEDRVLKLCIQVEGEMEREKDMVMADQKKKKKPKKSFKQLVQQCMTGQGTTRDSWS</sequence>
<dbReference type="Proteomes" id="UP001652600">
    <property type="component" value="Chromosome 4"/>
</dbReference>
<name>A0A1S3CFF4_CUCME</name>
<evidence type="ECO:0000256" key="1">
    <source>
        <dbReference type="SAM" id="MobiDB-lite"/>
    </source>
</evidence>
<feature type="compositionally biased region" description="Low complexity" evidence="1">
    <location>
        <begin position="30"/>
        <end position="44"/>
    </location>
</feature>
<protein>
    <submittedName>
        <fullName evidence="3">Uncharacterized protein LOC103500315</fullName>
    </submittedName>
</protein>
<proteinExistence type="predicted"/>
<dbReference type="eggNOG" id="KOG2073">
    <property type="taxonomic scope" value="Eukaryota"/>
</dbReference>
<organism evidence="2 3">
    <name type="scientific">Cucumis melo</name>
    <name type="common">Muskmelon</name>
    <dbReference type="NCBI Taxonomy" id="3656"/>
    <lineage>
        <taxon>Eukaryota</taxon>
        <taxon>Viridiplantae</taxon>
        <taxon>Streptophyta</taxon>
        <taxon>Embryophyta</taxon>
        <taxon>Tracheophyta</taxon>
        <taxon>Spermatophyta</taxon>
        <taxon>Magnoliopsida</taxon>
        <taxon>eudicotyledons</taxon>
        <taxon>Gunneridae</taxon>
        <taxon>Pentapetalae</taxon>
        <taxon>rosids</taxon>
        <taxon>fabids</taxon>
        <taxon>Cucurbitales</taxon>
        <taxon>Cucurbitaceae</taxon>
        <taxon>Benincaseae</taxon>
        <taxon>Cucumis</taxon>
    </lineage>
</organism>
<gene>
    <name evidence="3" type="primary">LOC103500315</name>
</gene>
<reference evidence="3" key="1">
    <citation type="submission" date="2025-08" db="UniProtKB">
        <authorList>
            <consortium name="RefSeq"/>
        </authorList>
    </citation>
    <scope>IDENTIFICATION</scope>
    <source>
        <tissue evidence="3">Stem</tissue>
    </source>
</reference>
<dbReference type="InParanoid" id="A0A1S3CFF4"/>
<accession>A0A1S3CFF4</accession>
<evidence type="ECO:0000313" key="3">
    <source>
        <dbReference type="RefSeq" id="XP_008461800.2"/>
    </source>
</evidence>
<dbReference type="PANTHER" id="PTHR34190:SF4">
    <property type="entry name" value="EXPRESSED PROTEIN"/>
    <property type="match status" value="1"/>
</dbReference>
<feature type="region of interest" description="Disordered" evidence="1">
    <location>
        <begin position="30"/>
        <end position="53"/>
    </location>
</feature>